<protein>
    <submittedName>
        <fullName evidence="3">Uncharacterized protein</fullName>
    </submittedName>
</protein>
<dbReference type="EMBL" id="QLZR01000001">
    <property type="protein sequence ID" value="RAZ80941.1"/>
    <property type="molecule type" value="Genomic_DNA"/>
</dbReference>
<evidence type="ECO:0000259" key="1">
    <source>
        <dbReference type="Pfam" id="PF11202"/>
    </source>
</evidence>
<dbReference type="RefSeq" id="WP_112221368.1">
    <property type="nucleotide sequence ID" value="NZ_CP047673.1"/>
</dbReference>
<dbReference type="InterPro" id="IPR028157">
    <property type="entry name" value="PELOTA_dom"/>
</dbReference>
<dbReference type="Pfam" id="PF15608">
    <property type="entry name" value="PELOTA_1"/>
    <property type="match status" value="1"/>
</dbReference>
<dbReference type="AlphaFoldDB" id="A0A365L740"/>
<evidence type="ECO:0000313" key="3">
    <source>
        <dbReference type="EMBL" id="RAZ80941.1"/>
    </source>
</evidence>
<feature type="domain" description="Cysteine protease StiP N-terminal" evidence="1">
    <location>
        <begin position="10"/>
        <end position="258"/>
    </location>
</feature>
<evidence type="ECO:0000313" key="4">
    <source>
        <dbReference type="Proteomes" id="UP000251002"/>
    </source>
</evidence>
<proteinExistence type="predicted"/>
<feature type="domain" description="PELOTA RNA-binding" evidence="2">
    <location>
        <begin position="284"/>
        <end position="365"/>
    </location>
</feature>
<comment type="caution">
    <text evidence="3">The sequence shown here is derived from an EMBL/GenBank/DDBJ whole genome shotgun (WGS) entry which is preliminary data.</text>
</comment>
<dbReference type="InterPro" id="IPR048336">
    <property type="entry name" value="StiP-like"/>
</dbReference>
<sequence>MITAGLVKTSYPENDITFLLKDVTDEFEESSLEEREKAVQTGGHYAERLPVEYRPSEEYTELYHQSVEQTKKQLSHLVGVVARRIQLNAGTEDIVLVSLARAGSPIGILIKRYAEQMMGMSWPHYSVSILRDKGIDEKAIGTILKAHPGSRVQFVDGWTGKGAIQKELTKSLQSFNREYGTDLKDDMAVLADPGACAVLFGTREDFLIPSACLNSTVSGLVSRTILNDRYIGPEDYHGAKFYGELMEEDLSNDFVDQVTSCFAETSKISEEEAYSTPITADRTWEGMKEVEEIGRSMYSETDYHLVKPGVGETTRVLLRRNPWKVLVRDLEHPDVKHILILAEEKDVPVEEVPDLFYRSIGLIKSGKEI</sequence>
<name>A0A365L740_9BACL</name>
<dbReference type="Pfam" id="PF11202">
    <property type="entry name" value="StiP"/>
    <property type="match status" value="1"/>
</dbReference>
<keyword evidence="4" id="KW-1185">Reference proteome</keyword>
<evidence type="ECO:0000259" key="2">
    <source>
        <dbReference type="Pfam" id="PF15608"/>
    </source>
</evidence>
<dbReference type="InterPro" id="IPR011215">
    <property type="entry name" value="StiP_N"/>
</dbReference>
<accession>A0A365L740</accession>
<dbReference type="PIRSF" id="PIRSF020979">
    <property type="entry name" value="UCP020979"/>
    <property type="match status" value="1"/>
</dbReference>
<reference evidence="3 4" key="1">
    <citation type="submission" date="2018-06" db="EMBL/GenBank/DDBJ databases">
        <title>The draft genome sequences of strains SCU63 and S1.</title>
        <authorList>
            <person name="Gan L."/>
        </authorList>
    </citation>
    <scope>NUCLEOTIDE SEQUENCE [LARGE SCALE GENOMIC DNA]</scope>
    <source>
        <strain evidence="3 4">SCU63</strain>
    </source>
</reference>
<dbReference type="Proteomes" id="UP000251002">
    <property type="component" value="Unassembled WGS sequence"/>
</dbReference>
<organism evidence="3 4">
    <name type="scientific">Planococcus halotolerans</name>
    <dbReference type="NCBI Taxonomy" id="2233542"/>
    <lineage>
        <taxon>Bacteria</taxon>
        <taxon>Bacillati</taxon>
        <taxon>Bacillota</taxon>
        <taxon>Bacilli</taxon>
        <taxon>Bacillales</taxon>
        <taxon>Caryophanaceae</taxon>
        <taxon>Planococcus</taxon>
    </lineage>
</organism>
<gene>
    <name evidence="3" type="ORF">DP120_01235</name>
</gene>